<dbReference type="EMBL" id="LS483469">
    <property type="protein sequence ID" value="SQI41459.1"/>
    <property type="molecule type" value="Genomic_DNA"/>
</dbReference>
<feature type="domain" description="AB hydrolase-1" evidence="1">
    <location>
        <begin position="23"/>
        <end position="258"/>
    </location>
</feature>
<dbReference type="PANTHER" id="PTHR43798">
    <property type="entry name" value="MONOACYLGLYCEROL LIPASE"/>
    <property type="match status" value="1"/>
</dbReference>
<keyword evidence="2" id="KW-0378">Hydrolase</keyword>
<name>A0A2X4USM9_SERPL</name>
<reference evidence="3 4" key="1">
    <citation type="submission" date="2018-06" db="EMBL/GenBank/DDBJ databases">
        <authorList>
            <consortium name="Pathogen Informatics"/>
            <person name="Doyle S."/>
        </authorList>
    </citation>
    <scope>NUCLEOTIDE SEQUENCE [LARGE SCALE GENOMIC DNA]</scope>
    <source>
        <strain evidence="3 4">NCTC12961</strain>
    </source>
</reference>
<dbReference type="SUPFAM" id="SSF53474">
    <property type="entry name" value="alpha/beta-Hydrolases"/>
    <property type="match status" value="1"/>
</dbReference>
<dbReference type="STRING" id="82996.ADP72_22765"/>
<accession>A0A2X4USM9</accession>
<dbReference type="GO" id="GO:0016020">
    <property type="term" value="C:membrane"/>
    <property type="evidence" value="ECO:0007669"/>
    <property type="project" value="TreeGrafter"/>
</dbReference>
<evidence type="ECO:0000259" key="1">
    <source>
        <dbReference type="Pfam" id="PF12697"/>
    </source>
</evidence>
<dbReference type="InterPro" id="IPR050266">
    <property type="entry name" value="AB_hydrolase_sf"/>
</dbReference>
<dbReference type="InterPro" id="IPR029058">
    <property type="entry name" value="AB_hydrolase_fold"/>
</dbReference>
<evidence type="ECO:0000313" key="4">
    <source>
        <dbReference type="Proteomes" id="UP000248897"/>
    </source>
</evidence>
<protein>
    <submittedName>
        <fullName evidence="3">3-oxoadipate enol-lactonase</fullName>
    </submittedName>
    <submittedName>
        <fullName evidence="2">Alpha/beta hydrolase</fullName>
    </submittedName>
</protein>
<evidence type="ECO:0000313" key="3">
    <source>
        <dbReference type="EMBL" id="SQI41459.1"/>
    </source>
</evidence>
<dbReference type="Pfam" id="PF12697">
    <property type="entry name" value="Abhydrolase_6"/>
    <property type="match status" value="1"/>
</dbReference>
<keyword evidence="5" id="KW-1185">Reference proteome</keyword>
<proteinExistence type="predicted"/>
<dbReference type="RefSeq" id="WP_063201074.1">
    <property type="nucleotide sequence ID" value="NZ_CAMITG010000011.1"/>
</dbReference>
<gene>
    <name evidence="2" type="ORF">I6G64_24205</name>
    <name evidence="3" type="ORF">NCTC12961_03302</name>
</gene>
<organism evidence="3 4">
    <name type="scientific">Serratia plymuthica</name>
    <dbReference type="NCBI Taxonomy" id="82996"/>
    <lineage>
        <taxon>Bacteria</taxon>
        <taxon>Pseudomonadati</taxon>
        <taxon>Pseudomonadota</taxon>
        <taxon>Gammaproteobacteria</taxon>
        <taxon>Enterobacterales</taxon>
        <taxon>Yersiniaceae</taxon>
        <taxon>Serratia</taxon>
    </lineage>
</organism>
<dbReference type="Proteomes" id="UP000594967">
    <property type="component" value="Chromosome"/>
</dbReference>
<dbReference type="GO" id="GO:0016787">
    <property type="term" value="F:hydrolase activity"/>
    <property type="evidence" value="ECO:0007669"/>
    <property type="project" value="UniProtKB-KW"/>
</dbReference>
<sequence>MTAFHFGTHSLDYHDAGSGPLTLVLLPGWCEPKTVFSPFSALASERYRVISFDWRGHGLSSCDDALTLGAEDLLADIHQLLVALQVESFVTLSVAHASWIAVALAELMPQQVKGLVFLDWIMTQPAPAFFQSVQQMQRPEQWLAARDALFAFWQGGVDHQPVKHHLTVEMAREDFRLWQAAGVAIEHAYRQYQSPLNRLSELGSPLPCRHIYSLDRDENYLRQQQAFATDHPFFSVLRLEHARTHLGILERPDEVYRAVVNFLGD</sequence>
<reference evidence="2 5" key="2">
    <citation type="submission" date="2020-12" db="EMBL/GenBank/DDBJ databases">
        <title>FDA dAtabase for Regulatory Grade micrObial Sequences (FDA-ARGOS): Supporting development and validation of Infectious Disease Dx tests.</title>
        <authorList>
            <person name="Sproer C."/>
            <person name="Gronow S."/>
            <person name="Severitt S."/>
            <person name="Schroder I."/>
            <person name="Tallon L."/>
            <person name="Sadzewicz L."/>
            <person name="Zhao X."/>
            <person name="Boylan J."/>
            <person name="Ott S."/>
            <person name="Bowen H."/>
            <person name="Vavikolanu K."/>
            <person name="Mehta A."/>
            <person name="Aluvathingal J."/>
            <person name="Nadendla S."/>
            <person name="Lowell S."/>
            <person name="Myers T."/>
            <person name="Yan Y."/>
            <person name="Sichtig H."/>
        </authorList>
    </citation>
    <scope>NUCLEOTIDE SEQUENCE [LARGE SCALE GENOMIC DNA]</scope>
    <source>
        <strain evidence="2 5">FDAARGOS_907</strain>
    </source>
</reference>
<dbReference type="AlphaFoldDB" id="A0A2X4USM9"/>
<evidence type="ECO:0000313" key="5">
    <source>
        <dbReference type="Proteomes" id="UP000594967"/>
    </source>
</evidence>
<dbReference type="EMBL" id="CP065673">
    <property type="protein sequence ID" value="QPS20613.1"/>
    <property type="molecule type" value="Genomic_DNA"/>
</dbReference>
<dbReference type="Gene3D" id="3.40.50.1820">
    <property type="entry name" value="alpha/beta hydrolase"/>
    <property type="match status" value="1"/>
</dbReference>
<dbReference type="Gene3D" id="1.10.210.20">
    <property type="match status" value="1"/>
</dbReference>
<evidence type="ECO:0000313" key="2">
    <source>
        <dbReference type="EMBL" id="QPS20613.1"/>
    </source>
</evidence>
<dbReference type="Proteomes" id="UP000248897">
    <property type="component" value="Chromosome 1"/>
</dbReference>
<dbReference type="InterPro" id="IPR000073">
    <property type="entry name" value="AB_hydrolase_1"/>
</dbReference>
<dbReference type="PANTHER" id="PTHR43798:SF33">
    <property type="entry name" value="HYDROLASE, PUTATIVE (AFU_ORTHOLOGUE AFUA_2G14860)-RELATED"/>
    <property type="match status" value="1"/>
</dbReference>